<dbReference type="InterPro" id="IPR006214">
    <property type="entry name" value="Bax_inhibitor_1-related"/>
</dbReference>
<evidence type="ECO:0000256" key="1">
    <source>
        <dbReference type="ARBA" id="ARBA00004141"/>
    </source>
</evidence>
<dbReference type="EMBL" id="VNJK01000003">
    <property type="protein sequence ID" value="TVX88205.1"/>
    <property type="molecule type" value="Genomic_DNA"/>
</dbReference>
<evidence type="ECO:0000313" key="7">
    <source>
        <dbReference type="EMBL" id="TVX88205.1"/>
    </source>
</evidence>
<feature type="transmembrane region" description="Helical" evidence="6">
    <location>
        <begin position="154"/>
        <end position="173"/>
    </location>
</feature>
<comment type="subcellular location">
    <subcellularLocation>
        <location evidence="1">Membrane</location>
        <topology evidence="1">Multi-pass membrane protein</topology>
    </subcellularLocation>
</comment>
<feature type="transmembrane region" description="Helical" evidence="6">
    <location>
        <begin position="185"/>
        <end position="207"/>
    </location>
</feature>
<dbReference type="RefSeq" id="WP_144993233.1">
    <property type="nucleotide sequence ID" value="NZ_VNJK01000003.1"/>
</dbReference>
<evidence type="ECO:0000256" key="2">
    <source>
        <dbReference type="ARBA" id="ARBA00010350"/>
    </source>
</evidence>
<dbReference type="AlphaFoldDB" id="A0A559IKL3"/>
<reference evidence="7 8" key="1">
    <citation type="submission" date="2019-07" db="EMBL/GenBank/DDBJ databases">
        <authorList>
            <person name="Kim J."/>
        </authorList>
    </citation>
    <scope>NUCLEOTIDE SEQUENCE [LARGE SCALE GENOMIC DNA]</scope>
    <source>
        <strain evidence="7 8">N4</strain>
    </source>
</reference>
<feature type="transmembrane region" description="Helical" evidence="6">
    <location>
        <begin position="96"/>
        <end position="116"/>
    </location>
</feature>
<feature type="transmembrane region" description="Helical" evidence="6">
    <location>
        <begin position="40"/>
        <end position="59"/>
    </location>
</feature>
<keyword evidence="8" id="KW-1185">Reference proteome</keyword>
<sequence length="212" mass="23221">MHSTEYSSSNGSLPKLFSVLFTALLISFAGIYAGQFVPKAYAIPLYVVEIGLLLAVFFLRKSKAVGYPLMFAFMFVSGITLQFAIAYYVSTLGATLVGQAFALAVVAFGGTALYAVKSKQDFSYMRGFLVASTLVLIGIMLVGLFVPMTGTMELIYSGFGILIFIGWTLFDFSRLTKHGFAEEDIPSIVVSIYLDFVNLFLFILRFIGASRD</sequence>
<organism evidence="7 8">
    <name type="scientific">Paenibacillus agilis</name>
    <dbReference type="NCBI Taxonomy" id="3020863"/>
    <lineage>
        <taxon>Bacteria</taxon>
        <taxon>Bacillati</taxon>
        <taxon>Bacillota</taxon>
        <taxon>Bacilli</taxon>
        <taxon>Bacillales</taxon>
        <taxon>Paenibacillaceae</taxon>
        <taxon>Paenibacillus</taxon>
    </lineage>
</organism>
<feature type="transmembrane region" description="Helical" evidence="6">
    <location>
        <begin position="12"/>
        <end position="34"/>
    </location>
</feature>
<feature type="transmembrane region" description="Helical" evidence="6">
    <location>
        <begin position="71"/>
        <end position="90"/>
    </location>
</feature>
<evidence type="ECO:0000313" key="8">
    <source>
        <dbReference type="Proteomes" id="UP000318102"/>
    </source>
</evidence>
<proteinExistence type="inferred from homology"/>
<comment type="caution">
    <text evidence="7">The sequence shown here is derived from an EMBL/GenBank/DDBJ whole genome shotgun (WGS) entry which is preliminary data.</text>
</comment>
<name>A0A559IKL3_9BACL</name>
<feature type="transmembrane region" description="Helical" evidence="6">
    <location>
        <begin position="128"/>
        <end position="148"/>
    </location>
</feature>
<comment type="similarity">
    <text evidence="2 6">Belongs to the BI1 family.</text>
</comment>
<keyword evidence="3 6" id="KW-0812">Transmembrane</keyword>
<evidence type="ECO:0000256" key="6">
    <source>
        <dbReference type="RuleBase" id="RU004379"/>
    </source>
</evidence>
<dbReference type="OrthoDB" id="9793828at2"/>
<evidence type="ECO:0000256" key="3">
    <source>
        <dbReference type="ARBA" id="ARBA00022692"/>
    </source>
</evidence>
<dbReference type="Pfam" id="PF01027">
    <property type="entry name" value="Bax1-I"/>
    <property type="match status" value="1"/>
</dbReference>
<evidence type="ECO:0000256" key="5">
    <source>
        <dbReference type="ARBA" id="ARBA00023136"/>
    </source>
</evidence>
<keyword evidence="4 6" id="KW-1133">Transmembrane helix</keyword>
<dbReference type="Proteomes" id="UP000318102">
    <property type="component" value="Unassembled WGS sequence"/>
</dbReference>
<accession>A0A559IKL3</accession>
<dbReference type="PANTHER" id="PTHR23291">
    <property type="entry name" value="BAX INHIBITOR-RELATED"/>
    <property type="match status" value="1"/>
</dbReference>
<keyword evidence="5 6" id="KW-0472">Membrane</keyword>
<evidence type="ECO:0000256" key="4">
    <source>
        <dbReference type="ARBA" id="ARBA00022989"/>
    </source>
</evidence>
<protein>
    <submittedName>
        <fullName evidence="7">Bax inhibitor-1/YccA family protein</fullName>
    </submittedName>
</protein>
<dbReference type="PANTHER" id="PTHR23291:SF50">
    <property type="entry name" value="PROTEIN LIFEGUARD 4"/>
    <property type="match status" value="1"/>
</dbReference>
<dbReference type="CDD" id="cd10432">
    <property type="entry name" value="BI-1-like_bacterial"/>
    <property type="match status" value="1"/>
</dbReference>
<dbReference type="GO" id="GO:0005886">
    <property type="term" value="C:plasma membrane"/>
    <property type="evidence" value="ECO:0007669"/>
    <property type="project" value="TreeGrafter"/>
</dbReference>
<gene>
    <name evidence="7" type="ORF">FPZ44_20085</name>
</gene>